<accession>A0A9Q1JKG9</accession>
<dbReference type="AlphaFoldDB" id="A0A9Q1JKG9"/>
<dbReference type="InterPro" id="IPR044730">
    <property type="entry name" value="RNase_H-like_dom_plant"/>
</dbReference>
<evidence type="ECO:0000313" key="2">
    <source>
        <dbReference type="EMBL" id="KAJ8423576.1"/>
    </source>
</evidence>
<reference evidence="2" key="1">
    <citation type="submission" date="2022-04" db="EMBL/GenBank/DDBJ databases">
        <title>Carnegiea gigantea Genome sequencing and assembly v2.</title>
        <authorList>
            <person name="Copetti D."/>
            <person name="Sanderson M.J."/>
            <person name="Burquez A."/>
            <person name="Wojciechowski M.F."/>
        </authorList>
    </citation>
    <scope>NUCLEOTIDE SEQUENCE</scope>
    <source>
        <strain evidence="2">SGP5-SGP5p</strain>
        <tissue evidence="2">Aerial part</tissue>
    </source>
</reference>
<evidence type="ECO:0000313" key="3">
    <source>
        <dbReference type="Proteomes" id="UP001153076"/>
    </source>
</evidence>
<dbReference type="PANTHER" id="PTHR47074:SF21">
    <property type="entry name" value="RNASE H TYPE-1 DOMAIN-CONTAINING PROTEIN"/>
    <property type="match status" value="1"/>
</dbReference>
<dbReference type="PANTHER" id="PTHR47074">
    <property type="entry name" value="BNAC02G40300D PROTEIN"/>
    <property type="match status" value="1"/>
</dbReference>
<gene>
    <name evidence="2" type="ORF">Cgig2_002905</name>
</gene>
<dbReference type="EMBL" id="JAKOGI010001936">
    <property type="protein sequence ID" value="KAJ8423576.1"/>
    <property type="molecule type" value="Genomic_DNA"/>
</dbReference>
<dbReference type="Proteomes" id="UP001153076">
    <property type="component" value="Unassembled WGS sequence"/>
</dbReference>
<dbReference type="InterPro" id="IPR052929">
    <property type="entry name" value="RNase_H-like_EbsB-rel"/>
</dbReference>
<dbReference type="CDD" id="cd06222">
    <property type="entry name" value="RNase_H_like"/>
    <property type="match status" value="1"/>
</dbReference>
<comment type="caution">
    <text evidence="2">The sequence shown here is derived from an EMBL/GenBank/DDBJ whole genome shotgun (WGS) entry which is preliminary data.</text>
</comment>
<dbReference type="InterPro" id="IPR002156">
    <property type="entry name" value="RNaseH_domain"/>
</dbReference>
<protein>
    <recommendedName>
        <fullName evidence="1">RNase H type-1 domain-containing protein</fullName>
    </recommendedName>
</protein>
<dbReference type="GO" id="GO:0003676">
    <property type="term" value="F:nucleic acid binding"/>
    <property type="evidence" value="ECO:0007669"/>
    <property type="project" value="InterPro"/>
</dbReference>
<dbReference type="OrthoDB" id="1906820at2759"/>
<name>A0A9Q1JKG9_9CARY</name>
<organism evidence="2 3">
    <name type="scientific">Carnegiea gigantea</name>
    <dbReference type="NCBI Taxonomy" id="171969"/>
    <lineage>
        <taxon>Eukaryota</taxon>
        <taxon>Viridiplantae</taxon>
        <taxon>Streptophyta</taxon>
        <taxon>Embryophyta</taxon>
        <taxon>Tracheophyta</taxon>
        <taxon>Spermatophyta</taxon>
        <taxon>Magnoliopsida</taxon>
        <taxon>eudicotyledons</taxon>
        <taxon>Gunneridae</taxon>
        <taxon>Pentapetalae</taxon>
        <taxon>Caryophyllales</taxon>
        <taxon>Cactineae</taxon>
        <taxon>Cactaceae</taxon>
        <taxon>Cactoideae</taxon>
        <taxon>Echinocereeae</taxon>
        <taxon>Carnegiea</taxon>
    </lineage>
</organism>
<proteinExistence type="predicted"/>
<dbReference type="GO" id="GO:0004523">
    <property type="term" value="F:RNA-DNA hybrid ribonuclease activity"/>
    <property type="evidence" value="ECO:0007669"/>
    <property type="project" value="InterPro"/>
</dbReference>
<evidence type="ECO:0000259" key="1">
    <source>
        <dbReference type="Pfam" id="PF13456"/>
    </source>
</evidence>
<feature type="domain" description="RNase H type-1" evidence="1">
    <location>
        <begin position="103"/>
        <end position="203"/>
    </location>
</feature>
<dbReference type="Pfam" id="PF13456">
    <property type="entry name" value="RVT_3"/>
    <property type="match status" value="1"/>
</dbReference>
<sequence>MCVGALATCSNIAKHIKDYNMNCSICGALEDSVTHALLECPLATAIWEASPFPPEVWDMRYSSIFDSLLQVHESWGPDDAADFLAILGELNFNACCLVEWGCSLGFVVRDSLGDVLLAGCLEVTEAEAYLFGIQQALLAGFSSLVIEGDSLLAISKLRKKTEPCSILGFFISEILKIISTSCSYVARNCIKRGGNRVAHEPAHLQPL</sequence>
<keyword evidence="3" id="KW-1185">Reference proteome</keyword>